<dbReference type="KEGG" id="hbs:IPV69_21890"/>
<dbReference type="Proteomes" id="UP000593765">
    <property type="component" value="Chromosome"/>
</dbReference>
<name>A0A7M2WWG7_9BACT</name>
<sequence>MNLQSPAKLRRRVFALLLCAGLGLPVLAAKDDKPLKEKPAKDKNVVDARKDEPKVKQSSEERWLETVHEQIKPSEAEWDVLKPRVDKVIRLVREVNAGRESKGVREPRAEKIDDMATTDVHLKSKALNDALFDPFTSPSRVREHVAAYRAARESAKQNLLRAQEELRQLLTTRQEAILIIMGLLD</sequence>
<evidence type="ECO:0000256" key="2">
    <source>
        <dbReference type="SAM" id="MobiDB-lite"/>
    </source>
</evidence>
<gene>
    <name evidence="4" type="ORF">IPV69_21890</name>
</gene>
<keyword evidence="5" id="KW-1185">Reference proteome</keyword>
<dbReference type="AlphaFoldDB" id="A0A7M2WWG7"/>
<dbReference type="EMBL" id="CP063458">
    <property type="protein sequence ID" value="QOV88850.1"/>
    <property type="molecule type" value="Genomic_DNA"/>
</dbReference>
<feature type="region of interest" description="Disordered" evidence="2">
    <location>
        <begin position="32"/>
        <end position="61"/>
    </location>
</feature>
<evidence type="ECO:0000313" key="4">
    <source>
        <dbReference type="EMBL" id="QOV88850.1"/>
    </source>
</evidence>
<proteinExistence type="predicted"/>
<evidence type="ECO:0000313" key="5">
    <source>
        <dbReference type="Proteomes" id="UP000593765"/>
    </source>
</evidence>
<feature type="chain" id="PRO_5034588412" evidence="3">
    <location>
        <begin position="29"/>
        <end position="185"/>
    </location>
</feature>
<feature type="signal peptide" evidence="3">
    <location>
        <begin position="1"/>
        <end position="28"/>
    </location>
</feature>
<evidence type="ECO:0000256" key="1">
    <source>
        <dbReference type="SAM" id="Coils"/>
    </source>
</evidence>
<protein>
    <submittedName>
        <fullName evidence="4">Uncharacterized protein</fullName>
    </submittedName>
</protein>
<keyword evidence="3" id="KW-0732">Signal</keyword>
<evidence type="ECO:0000256" key="3">
    <source>
        <dbReference type="SAM" id="SignalP"/>
    </source>
</evidence>
<accession>A0A7M2WWG7</accession>
<feature type="coiled-coil region" evidence="1">
    <location>
        <begin position="145"/>
        <end position="172"/>
    </location>
</feature>
<keyword evidence="1" id="KW-0175">Coiled coil</keyword>
<dbReference type="RefSeq" id="WP_206291858.1">
    <property type="nucleotide sequence ID" value="NZ_CP063458.1"/>
</dbReference>
<organism evidence="4 5">
    <name type="scientific">Humisphaera borealis</name>
    <dbReference type="NCBI Taxonomy" id="2807512"/>
    <lineage>
        <taxon>Bacteria</taxon>
        <taxon>Pseudomonadati</taxon>
        <taxon>Planctomycetota</taxon>
        <taxon>Phycisphaerae</taxon>
        <taxon>Tepidisphaerales</taxon>
        <taxon>Tepidisphaeraceae</taxon>
        <taxon>Humisphaera</taxon>
    </lineage>
</organism>
<reference evidence="4 5" key="1">
    <citation type="submission" date="2020-10" db="EMBL/GenBank/DDBJ databases">
        <title>Wide distribution of Phycisphaera-like planctomycetes from WD2101 soil group in peatlands and genome analysis of the first cultivated representative.</title>
        <authorList>
            <person name="Dedysh S.N."/>
            <person name="Beletsky A.V."/>
            <person name="Ivanova A."/>
            <person name="Kulichevskaya I.S."/>
            <person name="Suzina N.E."/>
            <person name="Philippov D.A."/>
            <person name="Rakitin A.L."/>
            <person name="Mardanov A.V."/>
            <person name="Ravin N.V."/>
        </authorList>
    </citation>
    <scope>NUCLEOTIDE SEQUENCE [LARGE SCALE GENOMIC DNA]</scope>
    <source>
        <strain evidence="4 5">M1803</strain>
    </source>
</reference>